<accession>A0A8S1D500</accession>
<feature type="domain" description="Class II aldolase/adducin N-terminal" evidence="2">
    <location>
        <begin position="18"/>
        <end position="166"/>
    </location>
</feature>
<gene>
    <name evidence="3" type="ORF">CLODIP_2_CD10230</name>
</gene>
<dbReference type="Proteomes" id="UP000494165">
    <property type="component" value="Unassembled WGS sequence"/>
</dbReference>
<name>A0A8S1D500_9INSE</name>
<keyword evidence="4" id="KW-1185">Reference proteome</keyword>
<dbReference type="InterPro" id="IPR036409">
    <property type="entry name" value="Aldolase_II/adducin_N_sf"/>
</dbReference>
<comment type="similarity">
    <text evidence="1">Belongs to the aldolase class II family. Adducin subfamily.</text>
</comment>
<dbReference type="Pfam" id="PF00596">
    <property type="entry name" value="Aldolase_II"/>
    <property type="match status" value="1"/>
</dbReference>
<dbReference type="GO" id="GO:0005737">
    <property type="term" value="C:cytoplasm"/>
    <property type="evidence" value="ECO:0007669"/>
    <property type="project" value="TreeGrafter"/>
</dbReference>
<comment type="caution">
    <text evidence="3">The sequence shown here is derived from an EMBL/GenBank/DDBJ whole genome shotgun (WGS) entry which is preliminary data.</text>
</comment>
<evidence type="ECO:0000259" key="2">
    <source>
        <dbReference type="SMART" id="SM01007"/>
    </source>
</evidence>
<dbReference type="EMBL" id="CADEPI010000154">
    <property type="protein sequence ID" value="CAB3377932.1"/>
    <property type="molecule type" value="Genomic_DNA"/>
</dbReference>
<dbReference type="InterPro" id="IPR001303">
    <property type="entry name" value="Aldolase_II/adducin_N"/>
</dbReference>
<reference evidence="3 4" key="1">
    <citation type="submission" date="2020-04" db="EMBL/GenBank/DDBJ databases">
        <authorList>
            <person name="Alioto T."/>
            <person name="Alioto T."/>
            <person name="Gomez Garrido J."/>
        </authorList>
    </citation>
    <scope>NUCLEOTIDE SEQUENCE [LARGE SCALE GENOMIC DNA]</scope>
</reference>
<evidence type="ECO:0000313" key="4">
    <source>
        <dbReference type="Proteomes" id="UP000494165"/>
    </source>
</evidence>
<dbReference type="OrthoDB" id="191080at2759"/>
<dbReference type="SMART" id="SM01007">
    <property type="entry name" value="Aldolase_II"/>
    <property type="match status" value="1"/>
</dbReference>
<evidence type="ECO:0000256" key="1">
    <source>
        <dbReference type="ARBA" id="ARBA00006274"/>
    </source>
</evidence>
<protein>
    <recommendedName>
        <fullName evidence="2">Class II aldolase/adducin N-terminal domain-containing protein</fullName>
    </recommendedName>
</protein>
<organism evidence="3 4">
    <name type="scientific">Cloeon dipterum</name>
    <dbReference type="NCBI Taxonomy" id="197152"/>
    <lineage>
        <taxon>Eukaryota</taxon>
        <taxon>Metazoa</taxon>
        <taxon>Ecdysozoa</taxon>
        <taxon>Arthropoda</taxon>
        <taxon>Hexapoda</taxon>
        <taxon>Insecta</taxon>
        <taxon>Pterygota</taxon>
        <taxon>Palaeoptera</taxon>
        <taxon>Ephemeroptera</taxon>
        <taxon>Pisciforma</taxon>
        <taxon>Baetidae</taxon>
        <taxon>Cloeon</taxon>
    </lineage>
</organism>
<sequence length="173" mass="19412">MSSSALSYQDGNELEPKELIPQLCRLFYGLGWVTGSGGGISIRKGDQIFIAPSGVQKECIQPEDLFIQNIEGEDLLVPPPSKKLKKSQCTPLFMCAYRLRNAQAVIHSHSKSAVLATLISAENEFRCTHLEMIKVKQNSYYLGILYNLEKNRNLTFNISPSLKYKRKCTPNSI</sequence>
<dbReference type="PANTHER" id="PTHR10640">
    <property type="entry name" value="METHYLTHIORIBULOSE-1-PHOSPHATE DEHYDRATASE"/>
    <property type="match status" value="1"/>
</dbReference>
<evidence type="ECO:0000313" key="3">
    <source>
        <dbReference type="EMBL" id="CAB3377932.1"/>
    </source>
</evidence>
<proteinExistence type="inferred from homology"/>
<dbReference type="Gene3D" id="3.40.225.10">
    <property type="entry name" value="Class II aldolase/adducin N-terminal domain"/>
    <property type="match status" value="1"/>
</dbReference>
<dbReference type="AlphaFoldDB" id="A0A8S1D500"/>
<dbReference type="SUPFAM" id="SSF53639">
    <property type="entry name" value="AraD/HMP-PK domain-like"/>
    <property type="match status" value="1"/>
</dbReference>
<dbReference type="GO" id="GO:0019509">
    <property type="term" value="P:L-methionine salvage from methylthioadenosine"/>
    <property type="evidence" value="ECO:0007669"/>
    <property type="project" value="TreeGrafter"/>
</dbReference>
<dbReference type="PANTHER" id="PTHR10640:SF7">
    <property type="entry name" value="METHYLTHIORIBULOSE-1-PHOSPHATE DEHYDRATASE"/>
    <property type="match status" value="1"/>
</dbReference>
<dbReference type="GO" id="GO:0046570">
    <property type="term" value="F:methylthioribulose 1-phosphate dehydratase activity"/>
    <property type="evidence" value="ECO:0007669"/>
    <property type="project" value="TreeGrafter"/>
</dbReference>